<feature type="region of interest" description="Disordered" evidence="3">
    <location>
        <begin position="217"/>
        <end position="735"/>
    </location>
</feature>
<dbReference type="SUPFAM" id="SSF49695">
    <property type="entry name" value="gamma-Crystallin-like"/>
    <property type="match status" value="3"/>
</dbReference>
<dbReference type="PANTHER" id="PTHR11818:SF2">
    <property type="entry name" value="BETA_GAMMA CRYSTALLIN DOMAIN-CONTAINING PROTEIN 1"/>
    <property type="match status" value="1"/>
</dbReference>
<keyword evidence="6" id="KW-1185">Reference proteome</keyword>
<reference evidence="5" key="1">
    <citation type="submission" date="2019-06" db="EMBL/GenBank/DDBJ databases">
        <authorList>
            <consortium name="Wellcome Sanger Institute Data Sharing"/>
        </authorList>
    </citation>
    <scope>NUCLEOTIDE SEQUENCE [LARGE SCALE GENOMIC DNA]</scope>
</reference>
<proteinExistence type="inferred from homology"/>
<feature type="compositionally biased region" description="Polar residues" evidence="3">
    <location>
        <begin position="418"/>
        <end position="446"/>
    </location>
</feature>
<feature type="region of interest" description="Disordered" evidence="3">
    <location>
        <begin position="132"/>
        <end position="167"/>
    </location>
</feature>
<feature type="compositionally biased region" description="Basic and acidic residues" evidence="3">
    <location>
        <begin position="854"/>
        <end position="865"/>
    </location>
</feature>
<feature type="region of interest" description="Disordered" evidence="3">
    <location>
        <begin position="1345"/>
        <end position="1406"/>
    </location>
</feature>
<organism evidence="5 6">
    <name type="scientific">Sphaeramia orbicularis</name>
    <name type="common">orbiculate cardinalfish</name>
    <dbReference type="NCBI Taxonomy" id="375764"/>
    <lineage>
        <taxon>Eukaryota</taxon>
        <taxon>Metazoa</taxon>
        <taxon>Chordata</taxon>
        <taxon>Craniata</taxon>
        <taxon>Vertebrata</taxon>
        <taxon>Euteleostomi</taxon>
        <taxon>Actinopterygii</taxon>
        <taxon>Neopterygii</taxon>
        <taxon>Teleostei</taxon>
        <taxon>Neoteleostei</taxon>
        <taxon>Acanthomorphata</taxon>
        <taxon>Gobiaria</taxon>
        <taxon>Kurtiformes</taxon>
        <taxon>Apogonoidei</taxon>
        <taxon>Apogonidae</taxon>
        <taxon>Apogoninae</taxon>
        <taxon>Sphaeramia</taxon>
    </lineage>
</organism>
<feature type="region of interest" description="Disordered" evidence="3">
    <location>
        <begin position="82"/>
        <end position="116"/>
    </location>
</feature>
<dbReference type="SMART" id="SM00247">
    <property type="entry name" value="XTALbg"/>
    <property type="match status" value="5"/>
</dbReference>
<dbReference type="Ensembl" id="ENSSORT00005057444.1">
    <property type="protein sequence ID" value="ENSSORP00005056151.1"/>
    <property type="gene ID" value="ENSSORG00005024999.1"/>
</dbReference>
<feature type="compositionally biased region" description="Basic and acidic residues" evidence="3">
    <location>
        <begin position="674"/>
        <end position="688"/>
    </location>
</feature>
<feature type="region of interest" description="Disordered" evidence="3">
    <location>
        <begin position="1"/>
        <end position="23"/>
    </location>
</feature>
<feature type="compositionally biased region" description="Basic and acidic residues" evidence="3">
    <location>
        <begin position="695"/>
        <end position="709"/>
    </location>
</feature>
<feature type="domain" description="Beta/gamma crystallin 'Greek key'" evidence="4">
    <location>
        <begin position="1448"/>
        <end position="1480"/>
    </location>
</feature>
<feature type="compositionally biased region" description="Basic and acidic residues" evidence="3">
    <location>
        <begin position="369"/>
        <end position="399"/>
    </location>
</feature>
<feature type="compositionally biased region" description="Basic and acidic residues" evidence="3">
    <location>
        <begin position="1347"/>
        <end position="1359"/>
    </location>
</feature>
<feature type="domain" description="Beta/gamma crystallin 'Greek key'" evidence="4">
    <location>
        <begin position="1608"/>
        <end position="1659"/>
    </location>
</feature>
<feature type="domain" description="Beta/gamma crystallin 'Greek key'" evidence="4">
    <location>
        <begin position="1923"/>
        <end position="1964"/>
    </location>
</feature>
<dbReference type="InterPro" id="IPR035992">
    <property type="entry name" value="Ricin_B-like_lectins"/>
</dbReference>
<dbReference type="Proteomes" id="UP000472271">
    <property type="component" value="Chromosome 22"/>
</dbReference>
<feature type="compositionally biased region" description="Polar residues" evidence="3">
    <location>
        <begin position="271"/>
        <end position="289"/>
    </location>
</feature>
<dbReference type="InParanoid" id="A0A673CKM1"/>
<feature type="compositionally biased region" description="Low complexity" evidence="3">
    <location>
        <begin position="494"/>
        <end position="503"/>
    </location>
</feature>
<dbReference type="GO" id="GO:0002088">
    <property type="term" value="P:lens development in camera-type eye"/>
    <property type="evidence" value="ECO:0007669"/>
    <property type="project" value="TreeGrafter"/>
</dbReference>
<feature type="compositionally biased region" description="Basic residues" evidence="3">
    <location>
        <begin position="1289"/>
        <end position="1298"/>
    </location>
</feature>
<feature type="region of interest" description="Disordered" evidence="3">
    <location>
        <begin position="961"/>
        <end position="1146"/>
    </location>
</feature>
<reference evidence="5" key="3">
    <citation type="submission" date="2025-09" db="UniProtKB">
        <authorList>
            <consortium name="Ensembl"/>
        </authorList>
    </citation>
    <scope>IDENTIFICATION</scope>
</reference>
<feature type="compositionally biased region" description="Basic and acidic residues" evidence="3">
    <location>
        <begin position="1081"/>
        <end position="1123"/>
    </location>
</feature>
<feature type="region of interest" description="Disordered" evidence="3">
    <location>
        <begin position="1168"/>
        <end position="1314"/>
    </location>
</feature>
<keyword evidence="2" id="KW-0677">Repeat</keyword>
<dbReference type="PANTHER" id="PTHR11818">
    <property type="entry name" value="BETA/GAMMA CRYSTALLIN"/>
    <property type="match status" value="1"/>
</dbReference>
<feature type="domain" description="Beta/gamma crystallin 'Greek key'" evidence="4">
    <location>
        <begin position="1751"/>
        <end position="1793"/>
    </location>
</feature>
<dbReference type="FunCoup" id="A0A673CKM1">
    <property type="interactions" value="11"/>
</dbReference>
<feature type="compositionally biased region" description="Polar residues" evidence="3">
    <location>
        <begin position="1173"/>
        <end position="1182"/>
    </location>
</feature>
<evidence type="ECO:0000259" key="4">
    <source>
        <dbReference type="PROSITE" id="PS50915"/>
    </source>
</evidence>
<feature type="compositionally biased region" description="Polar residues" evidence="3">
    <location>
        <begin position="141"/>
        <end position="154"/>
    </location>
</feature>
<feature type="compositionally biased region" description="Basic and acidic residues" evidence="3">
    <location>
        <begin position="823"/>
        <end position="847"/>
    </location>
</feature>
<dbReference type="InterPro" id="IPR011024">
    <property type="entry name" value="G_crystallin-like"/>
</dbReference>
<feature type="region of interest" description="Disordered" evidence="3">
    <location>
        <begin position="748"/>
        <end position="771"/>
    </location>
</feature>
<feature type="compositionally biased region" description="Low complexity" evidence="3">
    <location>
        <begin position="513"/>
        <end position="526"/>
    </location>
</feature>
<feature type="compositionally biased region" description="Polar residues" evidence="3">
    <location>
        <begin position="993"/>
        <end position="1010"/>
    </location>
</feature>
<feature type="compositionally biased region" description="Polar residues" evidence="3">
    <location>
        <begin position="1205"/>
        <end position="1234"/>
    </location>
</feature>
<dbReference type="PROSITE" id="PS50915">
    <property type="entry name" value="CRYSTALLIN_BETA_GAMMA"/>
    <property type="match status" value="7"/>
</dbReference>
<feature type="compositionally biased region" description="Polar residues" evidence="3">
    <location>
        <begin position="593"/>
        <end position="602"/>
    </location>
</feature>
<feature type="compositionally biased region" description="Polar residues" evidence="3">
    <location>
        <begin position="460"/>
        <end position="470"/>
    </location>
</feature>
<feature type="compositionally biased region" description="Basic and acidic residues" evidence="3">
    <location>
        <begin position="641"/>
        <end position="651"/>
    </location>
</feature>
<feature type="domain" description="Beta/gamma crystallin 'Greek key'" evidence="4">
    <location>
        <begin position="1554"/>
        <end position="1596"/>
    </location>
</feature>
<accession>A0A673CKM1</accession>
<feature type="compositionally biased region" description="Polar residues" evidence="3">
    <location>
        <begin position="748"/>
        <end position="762"/>
    </location>
</feature>
<feature type="compositionally biased region" description="Basic and acidic residues" evidence="3">
    <location>
        <begin position="1237"/>
        <end position="1248"/>
    </location>
</feature>
<dbReference type="PRINTS" id="PR01367">
    <property type="entry name" value="BGCRYSTALLIN"/>
</dbReference>
<dbReference type="InterPro" id="IPR050252">
    <property type="entry name" value="Beta/Gamma-Crystallin"/>
</dbReference>
<feature type="domain" description="Beta/gamma crystallin 'Greek key'" evidence="4">
    <location>
        <begin position="1660"/>
        <end position="1702"/>
    </location>
</feature>
<evidence type="ECO:0000256" key="1">
    <source>
        <dbReference type="ARBA" id="ARBA00009646"/>
    </source>
</evidence>
<feature type="compositionally biased region" description="Basic and acidic residues" evidence="3">
    <location>
        <begin position="1"/>
        <end position="19"/>
    </location>
</feature>
<feature type="compositionally biased region" description="Basic and acidic residues" evidence="3">
    <location>
        <begin position="1375"/>
        <end position="1394"/>
    </location>
</feature>
<feature type="compositionally biased region" description="Basic and acidic residues" evidence="3">
    <location>
        <begin position="545"/>
        <end position="565"/>
    </location>
</feature>
<feature type="compositionally biased region" description="Low complexity" evidence="3">
    <location>
        <begin position="83"/>
        <end position="97"/>
    </location>
</feature>
<dbReference type="GO" id="GO:0005212">
    <property type="term" value="F:structural constituent of eye lens"/>
    <property type="evidence" value="ECO:0007669"/>
    <property type="project" value="TreeGrafter"/>
</dbReference>
<dbReference type="Pfam" id="PF00030">
    <property type="entry name" value="Crystall"/>
    <property type="match status" value="5"/>
</dbReference>
<name>A0A673CKM1_9TELE</name>
<sequence>MTETADAKSEVNNQRDQKSNDTNIYVEVQSETEKIVTENQVLLTDATQKPQTISSETLSAKVDHETKASKIKTLNEITDANLDVSNQQDQQSTTVTDQNEDITKSEKSIDELTESKDPNVCLELESKTEKTLTENKVNHIDVTQGSQAATSESPSAEEDDATNESKIESLNETVVVNSEVSNQQDQKSITVIHQNEDITAPEKISLILAESEGPNVNLGLESEAEKAPIQNKDSHTDTTKELEAANTESHSAEGTKEESEARKSLIKSVNDIVNANSDVGNQQDQNSRAQNEDITKPEKSINKLTESKDPNVNQESKTAKDEGEPLIKSMNETADVKNEVSNQQDQKSTTFKAHDEDITTPEKSINKSTESKDRNVDLEVVSKSEKALTENKVVHRDATEAVSSESPSAKEDGETNESKITSSNETVVSNSEISNKQDQKPITITDQNEELATRGGISSILAQSKGQNMNLDLESETEKSLDKKQDSHVDTTQELEAAGTESGTAEEKSKANGSSLKSLSETSSGSANSEVIRQEDNVKSITVRTENEDTIKLEKSTDKSAESKDLSVNLELESDTKKAPLENQVLNIDITPEPQTASSESPSAKEDGETNESKVQSLNETATTKNEDGNQHDQTFISVRDQNKDFAKPEKINSTLTELAEGPSVNLDLESDQNEDRIKVESTDKSGESKSPNVESEKEQAQTENKVSHIDTVQELNAVSTESHSAEDTKGVSETSISAKIVNETIIKQDTTEDGNQQYRKSTTVRDQDEDITKLEKSQTLQMDTTQGLEAAVSTVSGNKNKDILSKGLHEALNASGDFSNQQDKKSIMIKDQDEDGAKEKGTDKSGESNQRNLELESKKEKAPAENKISSIKKTQEPETESTESHRAEITEDKSKTNVSPKTLNDTAVVNATSDSSNQEDQKSIRGQVEDITKLIKHVKTESESARTEIEKVKIEDNLKESKTSESVTAQEVKPKVTENLTPDCTEDKTKTQHPSITSLMNGKASSQSIPELYLQRDQKSSLFSDNRDEVNRTEKKTDLTKDIEPPNTQLEKEHKTVATEGPKKSTDCFKSPEISTIKVAGKEIKGSDMTHKQKNELFDEGKKVTKQEDQQMKMSKLDEKPESGTLLIKDASTEKGSGQQQEKPAVVLKKAGITTEVQKIEEEKKVKKLETGESSAYSSQKQKPKALSEDRSINFSRERIAKPSFNSSLSPLATAELSTASKSLPLKTNTPSSWLDVEHHQRQGQKETKRRKGKKEASASDDESHDLDDLDGFIKTIKEGGIPFQLPPKKRFSRKKPSSPPFAMPAIKEDNFERTFDPEQFQFGLRKDSKIFKDLSPAMMIKQKAAKRESLNQKKDTQDSTQPSLEGKMQSLTEKQKDGGKERAQVEAGKEDGQNNGNEPGKRTSRLQRMSILSIEKLGNFSFSYPELLIITKPNDLYACGVILFFSSWLLFEKPCFQGRIIALEEGPTEQIVNIWADEGTQTTLDEMGQPVPSSPMVLGSIKLAVRDYTVPRIDLFAEVNGLGRMTSYCDDIAETGSFGISNTTGSIKVHTGVWLVYSDPGYGGFVGVLEAGEYPCPETWGFPGPFVGSLRPLRMGAIRVEHPNEVKALVFEKPCFEGECMEVDSDVFTFSDMQDEMDTSDGNKKKLFSVGSLKILSGLWVGYQEEDFEGQQYILEEGEYAHCSDWGGSEDGLLSLRPICTDFMSPHVKLFSELEFSERGLNMDLLGPIPNMEDIGRGVKTQSINVLSGVWVAFEKPGFSGELYVLEKGLYASPEDWGAQNFKISSIQPVLVGVLRLVCVLQVQLFSEPDFQGQLLSLEDSTAALDKDFLPRSCRVLAGSWVLYEGEQFTDNMYVLEEGEYPNAEAMGFLLQSMDELSLPSIVLFSKMGCRGRRAVLTNGAVSLTQSGMDGYIRSLVVEGGTWVVYEGSNYRGRQLLLQPGEVHDWCQFSSWQRIGSLRPLIQKQQYFCLRNKETGCMMSLTGTLDDIKLMRVQAVEETGGVEQVWFYQKGRLSCKLVEDCCLQTSGSMVMAGSRLCVSPEKDKDNHIWNITPDGVVHYHLQPNLVLEVKGQIPLLHAIVNTVHKACF</sequence>
<feature type="compositionally biased region" description="Basic and acidic residues" evidence="3">
    <location>
        <begin position="408"/>
        <end position="417"/>
    </location>
</feature>
<feature type="compositionally biased region" description="Basic and acidic residues" evidence="3">
    <location>
        <begin position="603"/>
        <end position="612"/>
    </location>
</feature>
<feature type="compositionally biased region" description="Basic and acidic residues" evidence="3">
    <location>
        <begin position="1015"/>
        <end position="1068"/>
    </location>
</feature>
<protein>
    <recommendedName>
        <fullName evidence="4">Beta/gamma crystallin 'Greek key' domain-containing protein</fullName>
    </recommendedName>
</protein>
<dbReference type="PROSITE" id="PS50231">
    <property type="entry name" value="RICIN_B_LECTIN"/>
    <property type="match status" value="1"/>
</dbReference>
<dbReference type="SUPFAM" id="SSF50370">
    <property type="entry name" value="Ricin B-like lectins"/>
    <property type="match status" value="1"/>
</dbReference>
<feature type="domain" description="Beta/gamma crystallin 'Greek key'" evidence="4">
    <location>
        <begin position="1841"/>
        <end position="1880"/>
    </location>
</feature>
<feature type="compositionally biased region" description="Polar residues" evidence="3">
    <location>
        <begin position="897"/>
        <end position="919"/>
    </location>
</feature>
<evidence type="ECO:0000313" key="5">
    <source>
        <dbReference type="Ensembl" id="ENSSORP00005056151.1"/>
    </source>
</evidence>
<dbReference type="Gene3D" id="2.60.20.10">
    <property type="entry name" value="Crystallins"/>
    <property type="match status" value="6"/>
</dbReference>
<feature type="compositionally biased region" description="Basic and acidic residues" evidence="3">
    <location>
        <begin position="883"/>
        <end position="896"/>
    </location>
</feature>
<dbReference type="GO" id="GO:0007601">
    <property type="term" value="P:visual perception"/>
    <property type="evidence" value="ECO:0007669"/>
    <property type="project" value="TreeGrafter"/>
</dbReference>
<feature type="compositionally biased region" description="Polar residues" evidence="3">
    <location>
        <begin position="714"/>
        <end position="723"/>
    </location>
</feature>
<evidence type="ECO:0000256" key="3">
    <source>
        <dbReference type="SAM" id="MobiDB-lite"/>
    </source>
</evidence>
<dbReference type="InterPro" id="IPR001064">
    <property type="entry name" value="Beta/gamma_crystallin"/>
</dbReference>
<feature type="compositionally biased region" description="Basic and acidic residues" evidence="3">
    <location>
        <begin position="250"/>
        <end position="263"/>
    </location>
</feature>
<comment type="similarity">
    <text evidence="1">Belongs to the beta/gamma-crystallin family.</text>
</comment>
<feature type="compositionally biased region" description="Basic and acidic residues" evidence="3">
    <location>
        <begin position="1187"/>
        <end position="1202"/>
    </location>
</feature>
<evidence type="ECO:0000313" key="6">
    <source>
        <dbReference type="Proteomes" id="UP000472271"/>
    </source>
</evidence>
<feature type="compositionally biased region" description="Polar residues" evidence="3">
    <location>
        <begin position="613"/>
        <end position="624"/>
    </location>
</feature>
<feature type="compositionally biased region" description="Basic and acidic residues" evidence="3">
    <location>
        <begin position="101"/>
        <end position="116"/>
    </location>
</feature>
<evidence type="ECO:0000256" key="2">
    <source>
        <dbReference type="ARBA" id="ARBA00022737"/>
    </source>
</evidence>
<feature type="compositionally biased region" description="Basic and acidic residues" evidence="3">
    <location>
        <begin position="232"/>
        <end position="243"/>
    </location>
</feature>
<feature type="region of interest" description="Disordered" evidence="3">
    <location>
        <begin position="815"/>
        <end position="928"/>
    </location>
</feature>
<feature type="compositionally biased region" description="Acidic residues" evidence="3">
    <location>
        <begin position="1260"/>
        <end position="1272"/>
    </location>
</feature>
<feature type="compositionally biased region" description="Basic and acidic residues" evidence="3">
    <location>
        <begin position="290"/>
        <end position="309"/>
    </location>
</feature>
<feature type="compositionally biased region" description="Polar residues" evidence="3">
    <location>
        <begin position="339"/>
        <end position="351"/>
    </location>
</feature>
<feature type="compositionally biased region" description="Basic and acidic residues" evidence="3">
    <location>
        <begin position="476"/>
        <end position="491"/>
    </location>
</feature>
<reference evidence="5" key="2">
    <citation type="submission" date="2025-08" db="UniProtKB">
        <authorList>
            <consortium name="Ensembl"/>
        </authorList>
    </citation>
    <scope>IDENTIFICATION</scope>
</reference>